<comment type="catalytic activity">
    <reaction evidence="5">
        <text>ATP + H2O = ADP + phosphate + H(+)</text>
        <dbReference type="Rhea" id="RHEA:13065"/>
        <dbReference type="ChEBI" id="CHEBI:15377"/>
        <dbReference type="ChEBI" id="CHEBI:15378"/>
        <dbReference type="ChEBI" id="CHEBI:30616"/>
        <dbReference type="ChEBI" id="CHEBI:43474"/>
        <dbReference type="ChEBI" id="CHEBI:456216"/>
        <dbReference type="EC" id="3.6.4.6"/>
    </reaction>
</comment>
<dbReference type="InterPro" id="IPR007330">
    <property type="entry name" value="MIT_dom"/>
</dbReference>
<evidence type="ECO:0000256" key="5">
    <source>
        <dbReference type="ARBA" id="ARBA00048883"/>
    </source>
</evidence>
<dbReference type="AlphaFoldDB" id="A0A914DUH5"/>
<evidence type="ECO:0000256" key="1">
    <source>
        <dbReference type="ARBA" id="ARBA00012674"/>
    </source>
</evidence>
<protein>
    <recommendedName>
        <fullName evidence="1">vesicle-fusing ATPase</fullName>
        <ecNumber evidence="1">3.6.4.6</ecNumber>
    </recommendedName>
</protein>
<sequence>MSNETSLHKAIDIITRATEADRAKKYDEALKYYKHGVDYLLYACKYEAQNDKQKATIRTRAEEYLERAEKIKKYLSTKKLQKPKINVVTVNLEKA</sequence>
<name>A0A914DUH5_9BILA</name>
<keyword evidence="7" id="KW-1185">Reference proteome</keyword>
<accession>A0A914DUH5</accession>
<reference evidence="8" key="1">
    <citation type="submission" date="2022-11" db="UniProtKB">
        <authorList>
            <consortium name="WormBaseParasite"/>
        </authorList>
    </citation>
    <scope>IDENTIFICATION</scope>
</reference>
<evidence type="ECO:0000256" key="2">
    <source>
        <dbReference type="ARBA" id="ARBA00022448"/>
    </source>
</evidence>
<evidence type="ECO:0000256" key="3">
    <source>
        <dbReference type="ARBA" id="ARBA00022801"/>
    </source>
</evidence>
<evidence type="ECO:0000313" key="8">
    <source>
        <dbReference type="WBParaSite" id="ACRNAN_scaffold418.g30494.t1"/>
    </source>
</evidence>
<dbReference type="InterPro" id="IPR036181">
    <property type="entry name" value="MIT_dom_sf"/>
</dbReference>
<dbReference type="WBParaSite" id="ACRNAN_scaffold418.g30494.t1">
    <property type="protein sequence ID" value="ACRNAN_scaffold418.g30494.t1"/>
    <property type="gene ID" value="ACRNAN_scaffold418.g30494"/>
</dbReference>
<dbReference type="Pfam" id="PF04212">
    <property type="entry name" value="MIT"/>
    <property type="match status" value="1"/>
</dbReference>
<dbReference type="SMART" id="SM00745">
    <property type="entry name" value="MIT"/>
    <property type="match status" value="1"/>
</dbReference>
<dbReference type="EC" id="3.6.4.6" evidence="1"/>
<organism evidence="7 8">
    <name type="scientific">Acrobeloides nanus</name>
    <dbReference type="NCBI Taxonomy" id="290746"/>
    <lineage>
        <taxon>Eukaryota</taxon>
        <taxon>Metazoa</taxon>
        <taxon>Ecdysozoa</taxon>
        <taxon>Nematoda</taxon>
        <taxon>Chromadorea</taxon>
        <taxon>Rhabditida</taxon>
        <taxon>Tylenchina</taxon>
        <taxon>Cephalobomorpha</taxon>
        <taxon>Cephaloboidea</taxon>
        <taxon>Cephalobidae</taxon>
        <taxon>Acrobeloides</taxon>
    </lineage>
</organism>
<evidence type="ECO:0000313" key="7">
    <source>
        <dbReference type="Proteomes" id="UP000887540"/>
    </source>
</evidence>
<evidence type="ECO:0000256" key="4">
    <source>
        <dbReference type="ARBA" id="ARBA00022927"/>
    </source>
</evidence>
<evidence type="ECO:0000259" key="6">
    <source>
        <dbReference type="SMART" id="SM00745"/>
    </source>
</evidence>
<feature type="domain" description="MIT" evidence="6">
    <location>
        <begin position="3"/>
        <end position="82"/>
    </location>
</feature>
<dbReference type="Proteomes" id="UP000887540">
    <property type="component" value="Unplaced"/>
</dbReference>
<dbReference type="GO" id="GO:0015031">
    <property type="term" value="P:protein transport"/>
    <property type="evidence" value="ECO:0007669"/>
    <property type="project" value="UniProtKB-KW"/>
</dbReference>
<dbReference type="GO" id="GO:0016787">
    <property type="term" value="F:hydrolase activity"/>
    <property type="evidence" value="ECO:0007669"/>
    <property type="project" value="UniProtKB-KW"/>
</dbReference>
<dbReference type="FunFam" id="1.20.58.80:FF:000004">
    <property type="entry name" value="Vacuolar protein sorting-associated protein 4"/>
    <property type="match status" value="1"/>
</dbReference>
<proteinExistence type="predicted"/>
<keyword evidence="4" id="KW-0653">Protein transport</keyword>
<keyword evidence="2" id="KW-0813">Transport</keyword>
<dbReference type="SUPFAM" id="SSF116846">
    <property type="entry name" value="MIT domain"/>
    <property type="match status" value="1"/>
</dbReference>
<dbReference type="Gene3D" id="1.20.58.80">
    <property type="entry name" value="Phosphotransferase system, lactose/cellobiose-type IIA subunit"/>
    <property type="match status" value="1"/>
</dbReference>
<keyword evidence="3" id="KW-0378">Hydrolase</keyword>